<comment type="caution">
    <text evidence="3">The sequence shown here is derived from an EMBL/GenBank/DDBJ whole genome shotgun (WGS) entry which is preliminary data.</text>
</comment>
<feature type="region of interest" description="Disordered" evidence="2">
    <location>
        <begin position="543"/>
        <end position="567"/>
    </location>
</feature>
<protein>
    <submittedName>
        <fullName evidence="3">Uncharacterized protein</fullName>
    </submittedName>
</protein>
<proteinExistence type="predicted"/>
<keyword evidence="4" id="KW-1185">Reference proteome</keyword>
<evidence type="ECO:0000256" key="1">
    <source>
        <dbReference type="SAM" id="Coils"/>
    </source>
</evidence>
<reference evidence="3" key="1">
    <citation type="submission" date="2023-10" db="EMBL/GenBank/DDBJ databases">
        <authorList>
            <person name="Chen Y."/>
            <person name="Shah S."/>
            <person name="Dougan E. K."/>
            <person name="Thang M."/>
            <person name="Chan C."/>
        </authorList>
    </citation>
    <scope>NUCLEOTIDE SEQUENCE [LARGE SCALE GENOMIC DNA]</scope>
</reference>
<evidence type="ECO:0000256" key="2">
    <source>
        <dbReference type="SAM" id="MobiDB-lite"/>
    </source>
</evidence>
<dbReference type="EMBL" id="CAUYUJ010021993">
    <property type="protein sequence ID" value="CAK0908334.1"/>
    <property type="molecule type" value="Genomic_DNA"/>
</dbReference>
<feature type="compositionally biased region" description="Basic residues" evidence="2">
    <location>
        <begin position="546"/>
        <end position="567"/>
    </location>
</feature>
<name>A0ABN9YCC5_9DINO</name>
<evidence type="ECO:0000313" key="3">
    <source>
        <dbReference type="EMBL" id="CAK0908334.1"/>
    </source>
</evidence>
<evidence type="ECO:0000313" key="4">
    <source>
        <dbReference type="Proteomes" id="UP001189429"/>
    </source>
</evidence>
<accession>A0ABN9YCC5</accession>
<dbReference type="Proteomes" id="UP001189429">
    <property type="component" value="Unassembled WGS sequence"/>
</dbReference>
<feature type="coiled-coil region" evidence="1">
    <location>
        <begin position="131"/>
        <end position="158"/>
    </location>
</feature>
<keyword evidence="1" id="KW-0175">Coiled coil</keyword>
<organism evidence="3 4">
    <name type="scientific">Prorocentrum cordatum</name>
    <dbReference type="NCBI Taxonomy" id="2364126"/>
    <lineage>
        <taxon>Eukaryota</taxon>
        <taxon>Sar</taxon>
        <taxon>Alveolata</taxon>
        <taxon>Dinophyceae</taxon>
        <taxon>Prorocentrales</taxon>
        <taxon>Prorocentraceae</taxon>
        <taxon>Prorocentrum</taxon>
    </lineage>
</organism>
<gene>
    <name evidence="3" type="ORF">PCOR1329_LOCUS83035</name>
</gene>
<sequence length="567" mass="63680">MLQVEVRHLTLDKTRGEAKFKRLSEEFSKLSAEAKESEYKFASCRAKLQQKDVETIQMADLRAQLDRLKKNAILDGLDFAERIAREVFCKPTLEEACGEAAPNMPVAPKMPATNANVQRARVLLDVMVGILKGMRTEIQDHLRRIRELNQQLGGMRQLVPPWNLELAQDLENFYDVDAPIHRQIFSMKDQRSFAGLGTGEDVPKYLRAEGFVKHVFVSAATCQEFMSSFFRHFFSVEERPVRKSILDMSGREVQDLSTEAFHEELHIYLKQRFGGDGQAVTEFAYAFICSLEANRDDPDFELFDLILRGAVHPSIVKDEEELLRWLRTLLEDCQERYDPFNAAAEGSASGNRELVTRRTIAAVLKAIFPDKSPAQMDELRRATHATVEQLVAAAKAVGPDRVHVSDLFAQTADGTQSALIEEIRRQHYREVVRFAARMARQLSDRAQRKAAQAGDDGPLTVDSDTLRKVLQGLDATISRPPELDEAVRRVFPLAGQAGDQPQDDGSAPSCAPCAATRCCAPRACGCAARGRATSRACCWRPQRSWRAPRHGRAPPRAPRRPSRGARR</sequence>